<reference evidence="12" key="1">
    <citation type="journal article" date="2014" name="Genome Announc.">
        <title>De novo whole-genome sequence and genome annotation of Lichtheimia ramosa.</title>
        <authorList>
            <person name="Linde J."/>
            <person name="Schwartze V."/>
            <person name="Binder U."/>
            <person name="Lass-Florl C."/>
            <person name="Voigt K."/>
            <person name="Horn F."/>
        </authorList>
    </citation>
    <scope>NUCLEOTIDE SEQUENCE</scope>
    <source>
        <strain evidence="12">JMRC FSU:6197</strain>
    </source>
</reference>
<evidence type="ECO:0000256" key="10">
    <source>
        <dbReference type="SAM" id="MobiDB-lite"/>
    </source>
</evidence>
<dbReference type="AlphaFoldDB" id="A0A077WL85"/>
<dbReference type="GO" id="GO:0005634">
    <property type="term" value="C:nucleus"/>
    <property type="evidence" value="ECO:0007669"/>
    <property type="project" value="UniProtKB-SubCell"/>
</dbReference>
<dbReference type="PANTHER" id="PTHR47257">
    <property type="entry name" value="PH-RESPONSE TRANSCRIPTION FACTOR PACC/RIM101"/>
    <property type="match status" value="1"/>
</dbReference>
<evidence type="ECO:0000256" key="5">
    <source>
        <dbReference type="ARBA" id="ARBA00022771"/>
    </source>
</evidence>
<evidence type="ECO:0000256" key="2">
    <source>
        <dbReference type="ARBA" id="ARBA00022491"/>
    </source>
</evidence>
<evidence type="ECO:0000256" key="6">
    <source>
        <dbReference type="ARBA" id="ARBA00022833"/>
    </source>
</evidence>
<dbReference type="PROSITE" id="PS00028">
    <property type="entry name" value="ZINC_FINGER_C2H2_1"/>
    <property type="match status" value="2"/>
</dbReference>
<proteinExistence type="inferred from homology"/>
<evidence type="ECO:0000313" key="12">
    <source>
        <dbReference type="EMBL" id="CDS07267.1"/>
    </source>
</evidence>
<feature type="region of interest" description="Disordered" evidence="10">
    <location>
        <begin position="534"/>
        <end position="560"/>
    </location>
</feature>
<accession>A0A077WL85</accession>
<dbReference type="SMART" id="SM00355">
    <property type="entry name" value="ZnF_C2H2"/>
    <property type="match status" value="3"/>
</dbReference>
<feature type="region of interest" description="Disordered" evidence="10">
    <location>
        <begin position="393"/>
        <end position="483"/>
    </location>
</feature>
<keyword evidence="7" id="KW-0539">Nucleus</keyword>
<keyword evidence="2" id="KW-0678">Repressor</keyword>
<dbReference type="InterPro" id="IPR050806">
    <property type="entry name" value="pacC/RIM101"/>
</dbReference>
<feature type="compositionally biased region" description="Basic and acidic residues" evidence="10">
    <location>
        <begin position="454"/>
        <end position="463"/>
    </location>
</feature>
<evidence type="ECO:0000256" key="1">
    <source>
        <dbReference type="ARBA" id="ARBA00004123"/>
    </source>
</evidence>
<dbReference type="EMBL" id="LK023324">
    <property type="protein sequence ID" value="CDS07267.1"/>
    <property type="molecule type" value="Genomic_DNA"/>
</dbReference>
<feature type="region of interest" description="Disordered" evidence="10">
    <location>
        <begin position="108"/>
        <end position="162"/>
    </location>
</feature>
<feature type="compositionally biased region" description="Polar residues" evidence="10">
    <location>
        <begin position="121"/>
        <end position="162"/>
    </location>
</feature>
<comment type="similarity">
    <text evidence="8">Belongs to the pacC/RIM101 family.</text>
</comment>
<dbReference type="SUPFAM" id="SSF57667">
    <property type="entry name" value="beta-beta-alpha zinc fingers"/>
    <property type="match status" value="1"/>
</dbReference>
<keyword evidence="3" id="KW-0479">Metal-binding</keyword>
<dbReference type="OrthoDB" id="6155966at2759"/>
<feature type="compositionally biased region" description="Basic and acidic residues" evidence="10">
    <location>
        <begin position="538"/>
        <end position="547"/>
    </location>
</feature>
<dbReference type="InterPro" id="IPR013087">
    <property type="entry name" value="Znf_C2H2_type"/>
</dbReference>
<dbReference type="Gene3D" id="3.30.160.60">
    <property type="entry name" value="Classic Zinc Finger"/>
    <property type="match status" value="2"/>
</dbReference>
<feature type="domain" description="C2H2-type" evidence="11">
    <location>
        <begin position="74"/>
        <end position="101"/>
    </location>
</feature>
<dbReference type="FunFam" id="3.30.160.60:FF:002343">
    <property type="entry name" value="Zinc finger protein 33A"/>
    <property type="match status" value="1"/>
</dbReference>
<evidence type="ECO:0000256" key="3">
    <source>
        <dbReference type="ARBA" id="ARBA00022723"/>
    </source>
</evidence>
<evidence type="ECO:0000256" key="8">
    <source>
        <dbReference type="ARBA" id="ARBA00038089"/>
    </source>
</evidence>
<dbReference type="GO" id="GO:0008270">
    <property type="term" value="F:zinc ion binding"/>
    <property type="evidence" value="ECO:0007669"/>
    <property type="project" value="UniProtKB-KW"/>
</dbReference>
<evidence type="ECO:0000256" key="4">
    <source>
        <dbReference type="ARBA" id="ARBA00022737"/>
    </source>
</evidence>
<feature type="compositionally biased region" description="Low complexity" evidence="10">
    <location>
        <begin position="311"/>
        <end position="343"/>
    </location>
</feature>
<keyword evidence="4" id="KW-0677">Repeat</keyword>
<dbReference type="InterPro" id="IPR036236">
    <property type="entry name" value="Znf_C2H2_sf"/>
</dbReference>
<feature type="compositionally biased region" description="Low complexity" evidence="10">
    <location>
        <begin position="439"/>
        <end position="453"/>
    </location>
</feature>
<organism evidence="12">
    <name type="scientific">Lichtheimia ramosa</name>
    <dbReference type="NCBI Taxonomy" id="688394"/>
    <lineage>
        <taxon>Eukaryota</taxon>
        <taxon>Fungi</taxon>
        <taxon>Fungi incertae sedis</taxon>
        <taxon>Mucoromycota</taxon>
        <taxon>Mucoromycotina</taxon>
        <taxon>Mucoromycetes</taxon>
        <taxon>Mucorales</taxon>
        <taxon>Lichtheimiaceae</taxon>
        <taxon>Lichtheimia</taxon>
    </lineage>
</organism>
<protein>
    <recommendedName>
        <fullName evidence="11">C2H2-type domain-containing protein</fullName>
    </recommendedName>
</protein>
<feature type="compositionally biased region" description="Polar residues" evidence="10">
    <location>
        <begin position="425"/>
        <end position="438"/>
    </location>
</feature>
<evidence type="ECO:0000256" key="9">
    <source>
        <dbReference type="PROSITE-ProRule" id="PRU00042"/>
    </source>
</evidence>
<evidence type="ECO:0000259" key="11">
    <source>
        <dbReference type="PROSITE" id="PS50157"/>
    </source>
</evidence>
<comment type="subcellular location">
    <subcellularLocation>
        <location evidence="1">Nucleus</location>
    </subcellularLocation>
</comment>
<dbReference type="PANTHER" id="PTHR47257:SF1">
    <property type="entry name" value="PH-RESPONSE TRANSCRIPTION FACTOR PACC_RIM101"/>
    <property type="match status" value="1"/>
</dbReference>
<keyword evidence="5 9" id="KW-0863">Zinc-finger</keyword>
<sequence length="560" mass="62094">MPKQTRCCPCLWTGCSDAFDTVEILYEHLCNEHIGRKATHNLCLECRWDDCGAQAAKRDHLASHLLVHLPLKPHQCSTCKKAFKRPQDLKKHEKIHTIEHKASLISKQPGYKAVRRRKHQSQTTKANLDWNTQATSPSSNKTDTDFSGSSIHAPSNSGNSSLFIQNQSPISMNPVQDLFQQVVDNTTLSPEYNDEMMDRLDYISAAVQHQSNDWIPPVNNPNDLDTLQSWLEQLSANIQTDASLYPDLAMTAATTTTQPPSTSSASDNDLYLYSNDLLDTNTSPSPPDWKAIMMTTTENPLAASVLLQNSHTSPSISSHHPSLSSTSSSPKEPSSSTATAATTIGASFWTPACDLPPVDEKKEPIDGPTPSDSVDFTPPVMVYNEKQPVHLFESSSDKTRLASQTKRHNTMSHEDKRNVIRMLNVLSSPDNEANNQRLSSTTINNNNSNTISPSKKDVERDASPKVNSSTTHSGVMKVLDKNTKEDSPYAGLLEKLQDLSFDDSDDASDDVQQRHIDTVNYLWDAVMRAKKTMIKTSRSSDTRRHGDTPNQQHTTTLISV</sequence>
<evidence type="ECO:0000256" key="7">
    <source>
        <dbReference type="ARBA" id="ARBA00023242"/>
    </source>
</evidence>
<name>A0A077WL85_9FUNG</name>
<dbReference type="GO" id="GO:0045944">
    <property type="term" value="P:positive regulation of transcription by RNA polymerase II"/>
    <property type="evidence" value="ECO:0007669"/>
    <property type="project" value="TreeGrafter"/>
</dbReference>
<feature type="domain" description="C2H2-type" evidence="11">
    <location>
        <begin position="44"/>
        <end position="73"/>
    </location>
</feature>
<dbReference type="PROSITE" id="PS50157">
    <property type="entry name" value="ZINC_FINGER_C2H2_2"/>
    <property type="match status" value="2"/>
</dbReference>
<gene>
    <name evidence="12" type="ORF">LRAMOSA01216</name>
</gene>
<dbReference type="Pfam" id="PF00096">
    <property type="entry name" value="zf-C2H2"/>
    <property type="match status" value="1"/>
</dbReference>
<feature type="compositionally biased region" description="Polar residues" evidence="10">
    <location>
        <begin position="548"/>
        <end position="560"/>
    </location>
</feature>
<keyword evidence="6" id="KW-0862">Zinc</keyword>
<feature type="region of interest" description="Disordered" evidence="10">
    <location>
        <begin position="311"/>
        <end position="377"/>
    </location>
</feature>